<organism evidence="2 3">
    <name type="scientific">Cudoniella acicularis</name>
    <dbReference type="NCBI Taxonomy" id="354080"/>
    <lineage>
        <taxon>Eukaryota</taxon>
        <taxon>Fungi</taxon>
        <taxon>Dikarya</taxon>
        <taxon>Ascomycota</taxon>
        <taxon>Pezizomycotina</taxon>
        <taxon>Leotiomycetes</taxon>
        <taxon>Helotiales</taxon>
        <taxon>Tricladiaceae</taxon>
        <taxon>Cudoniella</taxon>
    </lineage>
</organism>
<dbReference type="AlphaFoldDB" id="A0A8H4W4H7"/>
<reference evidence="2 3" key="1">
    <citation type="submission" date="2020-03" db="EMBL/GenBank/DDBJ databases">
        <title>Draft Genome Sequence of Cudoniella acicularis.</title>
        <authorList>
            <person name="Buettner E."/>
            <person name="Kellner H."/>
        </authorList>
    </citation>
    <scope>NUCLEOTIDE SEQUENCE [LARGE SCALE GENOMIC DNA]</scope>
    <source>
        <strain evidence="2 3">DSM 108380</strain>
    </source>
</reference>
<proteinExistence type="predicted"/>
<accession>A0A8H4W4H7</accession>
<evidence type="ECO:0000313" key="2">
    <source>
        <dbReference type="EMBL" id="KAF4633462.1"/>
    </source>
</evidence>
<evidence type="ECO:0000256" key="1">
    <source>
        <dbReference type="SAM" id="MobiDB-lite"/>
    </source>
</evidence>
<comment type="caution">
    <text evidence="2">The sequence shown here is derived from an EMBL/GenBank/DDBJ whole genome shotgun (WGS) entry which is preliminary data.</text>
</comment>
<dbReference type="Proteomes" id="UP000566819">
    <property type="component" value="Unassembled WGS sequence"/>
</dbReference>
<feature type="region of interest" description="Disordered" evidence="1">
    <location>
        <begin position="1"/>
        <end position="26"/>
    </location>
</feature>
<evidence type="ECO:0000313" key="3">
    <source>
        <dbReference type="Proteomes" id="UP000566819"/>
    </source>
</evidence>
<gene>
    <name evidence="2" type="ORF">G7Y89_g4656</name>
</gene>
<sequence length="226" mass="26030">MDDPTTQPESTPTITSTTPQNPTTLHNVPPELRVDIFLYVLNNEDISYPPAINLADRQLPALILAFKNYNKIMYSEAFGVFEYLTEINCTISDKESEEAFTKYDDNMDETPHLRYPRLRGNKVRIKNALETVTYIMLPQPWTYVYPIAVVDVAKASNSLKGVTFVTEERSRPEPRTVLDMQRDIRFFKKTFLKNLDEGLGVMHTCEGCGENPAKEVWVWDVEKKEK</sequence>
<name>A0A8H4W4H7_9HELO</name>
<dbReference type="EMBL" id="JAAMPI010000258">
    <property type="protein sequence ID" value="KAF4633462.1"/>
    <property type="molecule type" value="Genomic_DNA"/>
</dbReference>
<keyword evidence="3" id="KW-1185">Reference proteome</keyword>
<feature type="compositionally biased region" description="Low complexity" evidence="1">
    <location>
        <begin position="1"/>
        <end position="24"/>
    </location>
</feature>
<protein>
    <submittedName>
        <fullName evidence="2">Uncharacterized protein</fullName>
    </submittedName>
</protein>